<reference key="1">
    <citation type="journal article" date="2014" name="PLoS Genet.">
        <title>Signature Gene Expression Reveals Novel Clues to the Molecular Mechanisms of Dimorphic Transition in Penicillium marneffei.</title>
        <authorList>
            <person name="Yang E."/>
            <person name="Wang G."/>
            <person name="Cai J."/>
            <person name="Woo P.C."/>
            <person name="Lau S.K."/>
            <person name="Yuen K.-Y."/>
            <person name="Chow W.-N."/>
            <person name="Lin X."/>
        </authorList>
    </citation>
    <scope>NUCLEOTIDE SEQUENCE [LARGE SCALE GENOMIC DNA]</scope>
    <source>
        <strain>PM1</strain>
    </source>
</reference>
<sequence>MILFRFITAVAALTATATAGLLRRADVVSSTVLARLSLIEQYSAAAYCTKNDIAAPGTPIACAPGNCPTVEQDLATVSFSFLKLTGAIACSKGDGGDTGFIAADIANSFLFSPSVALGALRMVSLSSTPGSWDSWDPVSARITTELTNAQVATGFTTLIVTGHGVGGALATLAATRFRTTPIPGIPAANVQLLTEWLKFTYGSPRVGNTVFATFVTTQGAAANNFRVTHTDDPIPKVPSRSLGYLQWGPEYWIRSPTGQPVHANDIDVIPGTETPLGNSGTPPSFDIPAHLWYFNSVAACVLVPGEIGYDEYVSEFATISLQDENETKGLEIVPRIYKYPGAKFNVFERIPG</sequence>
<accession>A0A093V726</accession>
<dbReference type="HOGENOM" id="CLU_032957_1_0_1"/>
<dbReference type="Pfam" id="PF01764">
    <property type="entry name" value="Lipase_3"/>
    <property type="match status" value="1"/>
</dbReference>
<comment type="catalytic activity">
    <reaction evidence="3">
        <text>a monoacylglycerol + H2O = glycerol + a fatty acid + H(+)</text>
        <dbReference type="Rhea" id="RHEA:15245"/>
        <dbReference type="ChEBI" id="CHEBI:15377"/>
        <dbReference type="ChEBI" id="CHEBI:15378"/>
        <dbReference type="ChEBI" id="CHEBI:17408"/>
        <dbReference type="ChEBI" id="CHEBI:17754"/>
        <dbReference type="ChEBI" id="CHEBI:28868"/>
    </reaction>
</comment>
<evidence type="ECO:0000313" key="7">
    <source>
        <dbReference type="EMBL" id="KFX48372.1"/>
    </source>
</evidence>
<evidence type="ECO:0000256" key="3">
    <source>
        <dbReference type="ARBA" id="ARBA00048461"/>
    </source>
</evidence>
<feature type="domain" description="Mono-/di-acylglycerol lipase N-terminal" evidence="6">
    <location>
        <begin position="10"/>
        <end position="78"/>
    </location>
</feature>
<feature type="signal peptide" evidence="4">
    <location>
        <begin position="1"/>
        <end position="19"/>
    </location>
</feature>
<comment type="catalytic activity">
    <reaction evidence="2">
        <text>a diacylglycerol + H2O = a monoacylglycerol + a fatty acid + H(+)</text>
        <dbReference type="Rhea" id="RHEA:32731"/>
        <dbReference type="ChEBI" id="CHEBI:15377"/>
        <dbReference type="ChEBI" id="CHEBI:15378"/>
        <dbReference type="ChEBI" id="CHEBI:17408"/>
        <dbReference type="ChEBI" id="CHEBI:18035"/>
        <dbReference type="ChEBI" id="CHEBI:28868"/>
    </reaction>
</comment>
<keyword evidence="4" id="KW-0732">Signal</keyword>
<comment type="similarity">
    <text evidence="1">Belongs to the AB hydrolase superfamily. Lipase family. Class 3 subfamily.</text>
</comment>
<feature type="chain" id="PRO_5001892298" evidence="4">
    <location>
        <begin position="20"/>
        <end position="352"/>
    </location>
</feature>
<dbReference type="PANTHER" id="PTHR45856:SF11">
    <property type="entry name" value="FUNGAL LIPASE-LIKE DOMAIN-CONTAINING PROTEIN"/>
    <property type="match status" value="1"/>
</dbReference>
<dbReference type="InterPro" id="IPR051218">
    <property type="entry name" value="Sec_MonoDiacylglyc_Lipase"/>
</dbReference>
<protein>
    <submittedName>
        <fullName evidence="7">Mono-and diacylglycerol lipase</fullName>
    </submittedName>
</protein>
<dbReference type="InterPro" id="IPR029058">
    <property type="entry name" value="AB_hydrolase_fold"/>
</dbReference>
<dbReference type="Gene3D" id="3.40.50.1820">
    <property type="entry name" value="alpha/beta hydrolase"/>
    <property type="match status" value="1"/>
</dbReference>
<dbReference type="AlphaFoldDB" id="A0A093V726"/>
<dbReference type="InterPro" id="IPR005592">
    <property type="entry name" value="Mono/diacylglycerol_lipase_N"/>
</dbReference>
<organism evidence="7">
    <name type="scientific">Talaromyces marneffei PM1</name>
    <dbReference type="NCBI Taxonomy" id="1077442"/>
    <lineage>
        <taxon>Eukaryota</taxon>
        <taxon>Fungi</taxon>
        <taxon>Dikarya</taxon>
        <taxon>Ascomycota</taxon>
        <taxon>Pezizomycotina</taxon>
        <taxon>Eurotiomycetes</taxon>
        <taxon>Eurotiomycetidae</taxon>
        <taxon>Eurotiales</taxon>
        <taxon>Trichocomaceae</taxon>
        <taxon>Talaromyces</taxon>
        <taxon>Talaromyces sect. Talaromyces</taxon>
    </lineage>
</organism>
<comment type="caution">
    <text evidence="7">The sequence shown here is derived from an EMBL/GenBank/DDBJ whole genome shotgun (WGS) entry which is preliminary data.</text>
</comment>
<evidence type="ECO:0000259" key="5">
    <source>
        <dbReference type="Pfam" id="PF01764"/>
    </source>
</evidence>
<dbReference type="Pfam" id="PF03893">
    <property type="entry name" value="Lipase3_N"/>
    <property type="match status" value="1"/>
</dbReference>
<evidence type="ECO:0000256" key="1">
    <source>
        <dbReference type="ARBA" id="ARBA00043996"/>
    </source>
</evidence>
<evidence type="ECO:0000256" key="2">
    <source>
        <dbReference type="ARBA" id="ARBA00047591"/>
    </source>
</evidence>
<dbReference type="SUPFAM" id="SSF53474">
    <property type="entry name" value="alpha/beta-Hydrolases"/>
    <property type="match status" value="1"/>
</dbReference>
<dbReference type="InterPro" id="IPR002921">
    <property type="entry name" value="Fungal_lipase-type"/>
</dbReference>
<dbReference type="PANTHER" id="PTHR45856">
    <property type="entry name" value="ALPHA/BETA-HYDROLASES SUPERFAMILY PROTEIN"/>
    <property type="match status" value="1"/>
</dbReference>
<evidence type="ECO:0000259" key="6">
    <source>
        <dbReference type="Pfam" id="PF03893"/>
    </source>
</evidence>
<gene>
    <name evidence="7" type="ORF">GQ26_0120930</name>
</gene>
<name>A0A093V726_TALMA</name>
<reference evidence="7" key="2">
    <citation type="journal article" date="2014" name="PLoS Genet.">
        <title>Signature gene expression reveals novel clues to the molecular mechanisms of dimorphic transition in Penicillium marneffei.</title>
        <authorList>
            <person name="Yang E."/>
            <person name="Wang G."/>
            <person name="Cai J."/>
            <person name="Woo P.C."/>
            <person name="Lau S.K."/>
            <person name="Yuen K.-Y."/>
            <person name="Chow W.-N."/>
            <person name="Lin X."/>
        </authorList>
    </citation>
    <scope>NUCLEOTIDE SEQUENCE</scope>
    <source>
        <strain evidence="7">PM1</strain>
    </source>
</reference>
<evidence type="ECO:0000256" key="4">
    <source>
        <dbReference type="SAM" id="SignalP"/>
    </source>
</evidence>
<proteinExistence type="inferred from homology"/>
<dbReference type="CDD" id="cd00741">
    <property type="entry name" value="Lipase"/>
    <property type="match status" value="1"/>
</dbReference>
<dbReference type="EMBL" id="JPOX01000012">
    <property type="protein sequence ID" value="KFX48372.1"/>
    <property type="molecule type" value="Genomic_DNA"/>
</dbReference>
<dbReference type="GO" id="GO:0016042">
    <property type="term" value="P:lipid catabolic process"/>
    <property type="evidence" value="ECO:0007669"/>
    <property type="project" value="InterPro"/>
</dbReference>
<feature type="domain" description="Fungal lipase-type" evidence="5">
    <location>
        <begin position="132"/>
        <end position="240"/>
    </location>
</feature>